<dbReference type="EMBL" id="QOIL01000002">
    <property type="protein sequence ID" value="RCG32589.1"/>
    <property type="molecule type" value="Genomic_DNA"/>
</dbReference>
<dbReference type="GO" id="GO:0015628">
    <property type="term" value="P:protein secretion by the type II secretion system"/>
    <property type="evidence" value="ECO:0007669"/>
    <property type="project" value="TreeGrafter"/>
</dbReference>
<dbReference type="InterPro" id="IPR019554">
    <property type="entry name" value="Soluble_ligand-bd"/>
</dbReference>
<evidence type="ECO:0000313" key="4">
    <source>
        <dbReference type="Proteomes" id="UP000253094"/>
    </source>
</evidence>
<dbReference type="InterPro" id="IPR010994">
    <property type="entry name" value="RuvA_2-like"/>
</dbReference>
<dbReference type="SMART" id="SM00278">
    <property type="entry name" value="HhH1"/>
    <property type="match status" value="2"/>
</dbReference>
<dbReference type="Gene3D" id="3.10.560.10">
    <property type="entry name" value="Outer membrane lipoprotein wza domain like"/>
    <property type="match status" value="1"/>
</dbReference>
<proteinExistence type="predicted"/>
<dbReference type="Pfam" id="PF10531">
    <property type="entry name" value="SLBB"/>
    <property type="match status" value="1"/>
</dbReference>
<name>A0A367FRQ2_9ACTN</name>
<dbReference type="Gene3D" id="1.10.150.320">
    <property type="entry name" value="Photosystem II 12 kDa extrinsic protein"/>
    <property type="match status" value="1"/>
</dbReference>
<evidence type="ECO:0000256" key="1">
    <source>
        <dbReference type="SAM" id="MobiDB-lite"/>
    </source>
</evidence>
<keyword evidence="3" id="KW-0238">DNA-binding</keyword>
<sequence length="413" mass="42699">MPGLAPTTPIPLALSQPSAHRPPSQRCAGRFGYPQNGVRRVGPPVRPHNVPLVRTAGRPSERESGETRLRALTPLDRPWRPRPHASADHPSPAGEDMGHPSGAPATNLAGAGEYVRIRRADLWPGHDDAVSEDGGWAGRSEESSGDPSDPATPGNHAPSSRLRSEPLPFRSLRIRVSDALAQCAPLLDPGRPGLRVLAALGLLAALVGGIYAWRSRPSAEPVIPPLPVAGSTVSTNRSDLAAGSGLPAGTTAPVPPGAPAPPGPLATPQPTAQVIVHVTGKVRRPGVVMLPSGSRVADAVKAAGGAKSGEAGQLNLARKVIDGEQIVVGAPRGATVVTAPVPIPGSETPAEVLDLNAATPSQLETLPGVGEVLAARIVEYRQSHAGFRTVAQLREVTGIGERKFAGLRDRVRV</sequence>
<gene>
    <name evidence="3" type="ORF">DQ384_03600</name>
</gene>
<feature type="domain" description="Helix-hairpin-helix DNA-binding motif class 1" evidence="2">
    <location>
        <begin position="391"/>
        <end position="410"/>
    </location>
</feature>
<dbReference type="SUPFAM" id="SSF47781">
    <property type="entry name" value="RuvA domain 2-like"/>
    <property type="match status" value="1"/>
</dbReference>
<dbReference type="GO" id="GO:0003677">
    <property type="term" value="F:DNA binding"/>
    <property type="evidence" value="ECO:0007669"/>
    <property type="project" value="UniProtKB-KW"/>
</dbReference>
<feature type="region of interest" description="Disordered" evidence="1">
    <location>
        <begin position="125"/>
        <end position="166"/>
    </location>
</feature>
<dbReference type="Proteomes" id="UP000253094">
    <property type="component" value="Unassembled WGS sequence"/>
</dbReference>
<accession>A0A367FRQ2</accession>
<comment type="caution">
    <text evidence="3">The sequence shown here is derived from an EMBL/GenBank/DDBJ whole genome shotgun (WGS) entry which is preliminary data.</text>
</comment>
<organism evidence="3 4">
    <name type="scientific">Sphaerisporangium album</name>
    <dbReference type="NCBI Taxonomy" id="509200"/>
    <lineage>
        <taxon>Bacteria</taxon>
        <taxon>Bacillati</taxon>
        <taxon>Actinomycetota</taxon>
        <taxon>Actinomycetes</taxon>
        <taxon>Streptosporangiales</taxon>
        <taxon>Streptosporangiaceae</taxon>
        <taxon>Sphaerisporangium</taxon>
    </lineage>
</organism>
<feature type="compositionally biased region" description="Basic and acidic residues" evidence="1">
    <location>
        <begin position="59"/>
        <end position="69"/>
    </location>
</feature>
<evidence type="ECO:0000313" key="3">
    <source>
        <dbReference type="EMBL" id="RCG32589.1"/>
    </source>
</evidence>
<protein>
    <submittedName>
        <fullName evidence="3">ComEA family DNA-binding protein</fullName>
    </submittedName>
</protein>
<dbReference type="AlphaFoldDB" id="A0A367FRQ2"/>
<dbReference type="PANTHER" id="PTHR21180">
    <property type="entry name" value="ENDONUCLEASE/EXONUCLEASE/PHOSPHATASE FAMILY DOMAIN-CONTAINING PROTEIN 1"/>
    <property type="match status" value="1"/>
</dbReference>
<dbReference type="InterPro" id="IPR051675">
    <property type="entry name" value="Endo/Exo/Phosphatase_dom_1"/>
</dbReference>
<evidence type="ECO:0000259" key="2">
    <source>
        <dbReference type="SMART" id="SM00278"/>
    </source>
</evidence>
<dbReference type="PANTHER" id="PTHR21180:SF32">
    <property type="entry name" value="ENDONUCLEASE_EXONUCLEASE_PHOSPHATASE FAMILY DOMAIN-CONTAINING PROTEIN 1"/>
    <property type="match status" value="1"/>
</dbReference>
<feature type="compositionally biased region" description="Pro residues" evidence="1">
    <location>
        <begin position="253"/>
        <end position="267"/>
    </location>
</feature>
<keyword evidence="4" id="KW-1185">Reference proteome</keyword>
<dbReference type="Pfam" id="PF12836">
    <property type="entry name" value="HHH_3"/>
    <property type="match status" value="1"/>
</dbReference>
<dbReference type="GO" id="GO:0015627">
    <property type="term" value="C:type II protein secretion system complex"/>
    <property type="evidence" value="ECO:0007669"/>
    <property type="project" value="TreeGrafter"/>
</dbReference>
<feature type="domain" description="Helix-hairpin-helix DNA-binding motif class 1" evidence="2">
    <location>
        <begin position="361"/>
        <end position="380"/>
    </location>
</feature>
<feature type="region of interest" description="Disordered" evidence="1">
    <location>
        <begin position="234"/>
        <end position="269"/>
    </location>
</feature>
<reference evidence="3 4" key="1">
    <citation type="submission" date="2018-06" db="EMBL/GenBank/DDBJ databases">
        <title>Sphaerisporangium craniellae sp. nov., isolated from a marine sponge in the South China Sea.</title>
        <authorList>
            <person name="Li L."/>
        </authorList>
    </citation>
    <scope>NUCLEOTIDE SEQUENCE [LARGE SCALE GENOMIC DNA]</scope>
    <source>
        <strain evidence="3 4">CCTCC AA 208026</strain>
    </source>
</reference>
<dbReference type="InterPro" id="IPR003583">
    <property type="entry name" value="Hlx-hairpin-Hlx_DNA-bd_motif"/>
</dbReference>
<feature type="region of interest" description="Disordered" evidence="1">
    <location>
        <begin position="1"/>
        <end position="107"/>
    </location>
</feature>
<dbReference type="OrthoDB" id="9758724at2"/>
<dbReference type="GO" id="GO:0006281">
    <property type="term" value="P:DNA repair"/>
    <property type="evidence" value="ECO:0007669"/>
    <property type="project" value="InterPro"/>
</dbReference>